<feature type="region of interest" description="Disordered" evidence="1">
    <location>
        <begin position="1229"/>
        <end position="1260"/>
    </location>
</feature>
<dbReference type="InterPro" id="IPR035445">
    <property type="entry name" value="GYF-like_dom_sf"/>
</dbReference>
<organism evidence="3 4">
    <name type="scientific">Uncinula necator</name>
    <name type="common">Grape powdery mildew</name>
    <dbReference type="NCBI Taxonomy" id="52586"/>
    <lineage>
        <taxon>Eukaryota</taxon>
        <taxon>Fungi</taxon>
        <taxon>Dikarya</taxon>
        <taxon>Ascomycota</taxon>
        <taxon>Pezizomycotina</taxon>
        <taxon>Leotiomycetes</taxon>
        <taxon>Erysiphales</taxon>
        <taxon>Erysiphaceae</taxon>
        <taxon>Erysiphe</taxon>
    </lineage>
</organism>
<dbReference type="Pfam" id="PF02213">
    <property type="entry name" value="GYF"/>
    <property type="match status" value="1"/>
</dbReference>
<sequence>MPSQIPTSFAAAAGQGPNRDFRNGGKNEGRGSGDWVRKEVKPAINGTLTLRRPPTSLIGQSPGQEELQIQSESSGSQQLIYEHSQELRYSKQELLEIFKFQQQSRVTDESHVSRLFADGWAPNEPQGSSNRAGWGKNSDGKDCSAPEICWDFNGSTQPVGLVEMSEEEKRLFKADINSPFKPLSQNLKDSTVNGHKSSFSHGHGSNNLNHPSPISGRPNTRRQQANDPSNSGIASPNTASRFSRDDQSPFYTRKFDYKDNTDERSDDNKLGLGSSGLNRPNNFGSKLSPGQLSAWPSSSNTALSPMGAFGNFSHSNTSNSISGEKKPVNLKTESRFFQPISKDNLEDLTKPLEKSWRPRQRTDTDPFADDTLDGNIVTTVDDNTQLNRLIGDLGISKTGNTANYIIPENHVFQDDSTHEQDHQIPKSINAVDEQVEPPSPSDTNPYRSPSGLQVDRKQLDTDAYDSEAHLPDRVLGLGNTLENSQSSFGTIPRGFSNSVFDIVDRSQTSSAMRSRLANQAGALPSLGAIGSLGGWPVTSGSPVGITDHDSRSGFPSAFGNSFFGAMGETQSPGHNGLTSMFGPPSNSIPATVARGSKLGSLFPASMQAQMQTTEIESSGENETRQNIAFGTLARNSFIPSRDTDSPVRVNRHVCEDPFSLVENSRSTVNLPTPEISHVPLVSTFNNPLQNNSQPQISSESVLNQQLPTNQQRIMVMPDRMRWLYLDPQAQVQGPFSGLEMHDWYKASFFTPNLSVKKLEDAEFEPLGQLIRRIGNSREPFLVPQIGIPHGKPSTQLGSSFTPPAAGHGPGLAQSGAVQPPFANSFPSFGTTLTAEQQNNLERRKQEEQYLMARQREFLAQQQVNIKQMQLGGIPSVLHHHSSLQNIQSQPSFGGISSPISLPPQSHLANVPGFFDGLARQISTNSLPGEFYRDEDPSRLTIRERHGQKVGSAFGQPDMQVQTQNIDDIDFTARLHEFTNLRDQTEIDEAALINSSQPSTDSVPTTKKPQLEYEEQILLEQAEGSDRQPNEPNIMAQRTQQNVSTNQVNSTPIQKESPWAKVNTNIPMPLPPPQTISILPTPTFQKDHHNTTEILNFEKKPQSKTPEFPTAHSIAPWVKDPIQLPKPVSLKEMTEAEAKKAAKAEEIAAANRRANIEQEARSSTAQPAAAPPPGLPSTAIWGSSTSPHSAPVKSAWANSVTKAQPSSNKQKTLADIQKEEELRKQKLITATASQSSVGSHGSKRYADLASKTTPNSSPVGGPTWVTVGAGGKVRVPTGPATSVQASTARSSSVQNITLPNRTNSKPIAQSSRSNTVSETININTAHDELTRWAKTTLEKHLNPGINVNEFVAMLNTFPSEESIIADSIYSQSQTMNGRDFAHEFIRRRNNAERGVVEPVSNGSGSNFSTNFDKTGGWNEVAKKGPPKEEPAAGFKFVPNKKKGKK</sequence>
<dbReference type="CDD" id="cd00072">
    <property type="entry name" value="GYF"/>
    <property type="match status" value="1"/>
</dbReference>
<dbReference type="InterPro" id="IPR003169">
    <property type="entry name" value="GYF"/>
</dbReference>
<feature type="domain" description="GYF" evidence="2">
    <location>
        <begin position="719"/>
        <end position="767"/>
    </location>
</feature>
<evidence type="ECO:0000259" key="2">
    <source>
        <dbReference type="PROSITE" id="PS50829"/>
    </source>
</evidence>
<dbReference type="SUPFAM" id="SSF55277">
    <property type="entry name" value="GYF domain"/>
    <property type="match status" value="1"/>
</dbReference>
<feature type="region of interest" description="Disordered" evidence="1">
    <location>
        <begin position="1277"/>
        <end position="1315"/>
    </location>
</feature>
<evidence type="ECO:0000256" key="1">
    <source>
        <dbReference type="SAM" id="MobiDB-lite"/>
    </source>
</evidence>
<feature type="compositionally biased region" description="Polar residues" evidence="1">
    <location>
        <begin position="1229"/>
        <end position="1238"/>
    </location>
</feature>
<feature type="compositionally biased region" description="Basic and acidic residues" evidence="1">
    <location>
        <begin position="242"/>
        <end position="269"/>
    </location>
</feature>
<feature type="compositionally biased region" description="Polar residues" evidence="1">
    <location>
        <begin position="1195"/>
        <end position="1210"/>
    </location>
</feature>
<feature type="compositionally biased region" description="Polar residues" evidence="1">
    <location>
        <begin position="57"/>
        <end position="77"/>
    </location>
</feature>
<dbReference type="PROSITE" id="PS50829">
    <property type="entry name" value="GYF"/>
    <property type="match status" value="1"/>
</dbReference>
<dbReference type="EMBL" id="JNVN01002643">
    <property type="protein sequence ID" value="KHJ31702.1"/>
    <property type="molecule type" value="Genomic_DNA"/>
</dbReference>
<feature type="compositionally biased region" description="Polar residues" evidence="1">
    <location>
        <begin position="441"/>
        <end position="451"/>
    </location>
</feature>
<feature type="region of interest" description="Disordered" evidence="1">
    <location>
        <begin position="179"/>
        <end position="299"/>
    </location>
</feature>
<feature type="region of interest" description="Disordered" evidence="1">
    <location>
        <begin position="1154"/>
        <end position="1213"/>
    </location>
</feature>
<dbReference type="PANTHER" id="PTHR14445">
    <property type="entry name" value="GRB10 INTERACTING GYF PROTEIN"/>
    <property type="match status" value="1"/>
</dbReference>
<dbReference type="Proteomes" id="UP000030854">
    <property type="component" value="Unassembled WGS sequence"/>
</dbReference>
<feature type="region of interest" description="Disordered" evidence="1">
    <location>
        <begin position="1"/>
        <end position="77"/>
    </location>
</feature>
<feature type="compositionally biased region" description="Low complexity" evidence="1">
    <location>
        <begin position="193"/>
        <end position="210"/>
    </location>
</feature>
<evidence type="ECO:0000313" key="4">
    <source>
        <dbReference type="Proteomes" id="UP000030854"/>
    </source>
</evidence>
<comment type="caution">
    <text evidence="3">The sequence shown here is derived from an EMBL/GenBank/DDBJ whole genome shotgun (WGS) entry which is preliminary data.</text>
</comment>
<feature type="region of interest" description="Disordered" evidence="1">
    <location>
        <begin position="1395"/>
        <end position="1444"/>
    </location>
</feature>
<dbReference type="HOGENOM" id="CLU_001585_1_0_1"/>
<dbReference type="Gene3D" id="3.30.1490.40">
    <property type="match status" value="1"/>
</dbReference>
<dbReference type="OMA" id="GNTQGPW"/>
<feature type="region of interest" description="Disordered" evidence="1">
    <location>
        <begin position="118"/>
        <end position="140"/>
    </location>
</feature>
<dbReference type="SMART" id="SM00444">
    <property type="entry name" value="GYF"/>
    <property type="match status" value="1"/>
</dbReference>
<proteinExistence type="predicted"/>
<dbReference type="PANTHER" id="PTHR14445:SF36">
    <property type="entry name" value="FI03272P-RELATED"/>
    <property type="match status" value="1"/>
</dbReference>
<keyword evidence="4" id="KW-1185">Reference proteome</keyword>
<feature type="compositionally biased region" description="Polar residues" evidence="1">
    <location>
        <begin position="792"/>
        <end position="801"/>
    </location>
</feature>
<dbReference type="InterPro" id="IPR051640">
    <property type="entry name" value="GRB10-interact_GYF"/>
</dbReference>
<protein>
    <submittedName>
        <fullName evidence="3">Putative gyf domain-containing protein</fullName>
    </submittedName>
</protein>
<feature type="compositionally biased region" description="Polar residues" evidence="1">
    <location>
        <begin position="183"/>
        <end position="192"/>
    </location>
</feature>
<accession>A0A0B1NZ78</accession>
<feature type="region of interest" description="Disordered" evidence="1">
    <location>
        <begin position="432"/>
        <end position="453"/>
    </location>
</feature>
<feature type="compositionally biased region" description="Polar residues" evidence="1">
    <location>
        <begin position="275"/>
        <end position="299"/>
    </location>
</feature>
<feature type="compositionally biased region" description="Polar residues" evidence="1">
    <location>
        <begin position="217"/>
        <end position="241"/>
    </location>
</feature>
<feature type="compositionally biased region" description="Polar residues" evidence="1">
    <location>
        <begin position="1278"/>
        <end position="1315"/>
    </location>
</feature>
<feature type="compositionally biased region" description="Low complexity" evidence="1">
    <location>
        <begin position="1399"/>
        <end position="1410"/>
    </location>
</feature>
<dbReference type="STRING" id="52586.A0A0B1NZ78"/>
<reference evidence="3 4" key="1">
    <citation type="journal article" date="2014" name="BMC Genomics">
        <title>Adaptive genomic structural variation in the grape powdery mildew pathogen, Erysiphe necator.</title>
        <authorList>
            <person name="Jones L."/>
            <person name="Riaz S."/>
            <person name="Morales-Cruz A."/>
            <person name="Amrine K.C."/>
            <person name="McGuire B."/>
            <person name="Gubler W.D."/>
            <person name="Walker M.A."/>
            <person name="Cantu D."/>
        </authorList>
    </citation>
    <scope>NUCLEOTIDE SEQUENCE [LARGE SCALE GENOMIC DNA]</scope>
    <source>
        <strain evidence="4">c</strain>
    </source>
</reference>
<dbReference type="GO" id="GO:0005829">
    <property type="term" value="C:cytosol"/>
    <property type="evidence" value="ECO:0007669"/>
    <property type="project" value="TreeGrafter"/>
</dbReference>
<evidence type="ECO:0000313" key="3">
    <source>
        <dbReference type="EMBL" id="KHJ31702.1"/>
    </source>
</evidence>
<feature type="compositionally biased region" description="Basic and acidic residues" evidence="1">
    <location>
        <begin position="19"/>
        <end position="41"/>
    </location>
</feature>
<feature type="compositionally biased region" description="Basic and acidic residues" evidence="1">
    <location>
        <begin position="1419"/>
        <end position="1429"/>
    </location>
</feature>
<name>A0A0B1NZ78_UNCNE</name>
<feature type="region of interest" description="Disordered" evidence="1">
    <location>
        <begin position="792"/>
        <end position="819"/>
    </location>
</feature>
<gene>
    <name evidence="3" type="ORF">EV44_g6325</name>
</gene>